<dbReference type="EMBL" id="QFCR01000012">
    <property type="protein sequence ID" value="TNK90308.1"/>
    <property type="molecule type" value="Genomic_DNA"/>
</dbReference>
<protein>
    <submittedName>
        <fullName evidence="4">N-acetyltransferase</fullName>
    </submittedName>
</protein>
<evidence type="ECO:0000313" key="5">
    <source>
        <dbReference type="Proteomes" id="UP000313312"/>
    </source>
</evidence>
<evidence type="ECO:0000259" key="3">
    <source>
        <dbReference type="PROSITE" id="PS51186"/>
    </source>
</evidence>
<dbReference type="InterPro" id="IPR051556">
    <property type="entry name" value="N-term/lysine_N-AcTrnsfr"/>
</dbReference>
<dbReference type="GO" id="GO:0016747">
    <property type="term" value="F:acyltransferase activity, transferring groups other than amino-acyl groups"/>
    <property type="evidence" value="ECO:0007669"/>
    <property type="project" value="InterPro"/>
</dbReference>
<dbReference type="RefSeq" id="WP_103429080.1">
    <property type="nucleotide sequence ID" value="NZ_CP168671.1"/>
</dbReference>
<accession>A0A5C4TID3</accession>
<dbReference type="SUPFAM" id="SSF55729">
    <property type="entry name" value="Acyl-CoA N-acyltransferases (Nat)"/>
    <property type="match status" value="1"/>
</dbReference>
<dbReference type="InterPro" id="IPR000182">
    <property type="entry name" value="GNAT_dom"/>
</dbReference>
<proteinExistence type="predicted"/>
<keyword evidence="2" id="KW-0012">Acyltransferase</keyword>
<comment type="caution">
    <text evidence="4">The sequence shown here is derived from an EMBL/GenBank/DDBJ whole genome shotgun (WGS) entry which is preliminary data.</text>
</comment>
<dbReference type="CDD" id="cd04301">
    <property type="entry name" value="NAT_SF"/>
    <property type="match status" value="1"/>
</dbReference>
<keyword evidence="1 4" id="KW-0808">Transferase</keyword>
<evidence type="ECO:0000256" key="1">
    <source>
        <dbReference type="ARBA" id="ARBA00022679"/>
    </source>
</evidence>
<dbReference type="PANTHER" id="PTHR42919">
    <property type="entry name" value="N-ALPHA-ACETYLTRANSFERASE"/>
    <property type="match status" value="1"/>
</dbReference>
<dbReference type="AlphaFoldDB" id="A0A5C4TID3"/>
<reference evidence="4 5" key="1">
    <citation type="submission" date="2018-05" db="EMBL/GenBank/DDBJ databases">
        <title>Lactobacillus sanfranciscensis Ah4 draft denome sequence.</title>
        <authorList>
            <person name="Zhang G."/>
        </authorList>
    </citation>
    <scope>NUCLEOTIDE SEQUENCE [LARGE SCALE GENOMIC DNA]</scope>
    <source>
        <strain evidence="4 5">Ah4</strain>
    </source>
</reference>
<dbReference type="InterPro" id="IPR016181">
    <property type="entry name" value="Acyl_CoA_acyltransferase"/>
</dbReference>
<name>A0A5C4TID3_FRUSA</name>
<sequence>MTKKRGKIMEIKQIGLKNLAELQKISRITFADTFGAENSDEDMKKHLDTAYSSSQLTTEIDNPNSFFYFGYVNGKLAGYLKLNVDDAQSDDEGQNCLEVERIYILPDFKRQGLGSKLIEVAEQIAKAKHKSEIWLGVWEGNPAAIAFYQAKGFCRTGQHVFTLGNDRQTDYIMKKRV</sequence>
<feature type="domain" description="N-acetyltransferase" evidence="3">
    <location>
        <begin position="9"/>
        <end position="177"/>
    </location>
</feature>
<evidence type="ECO:0000256" key="2">
    <source>
        <dbReference type="ARBA" id="ARBA00023315"/>
    </source>
</evidence>
<evidence type="ECO:0000313" key="4">
    <source>
        <dbReference type="EMBL" id="TNK90308.1"/>
    </source>
</evidence>
<dbReference type="PANTHER" id="PTHR42919:SF8">
    <property type="entry name" value="N-ALPHA-ACETYLTRANSFERASE 50"/>
    <property type="match status" value="1"/>
</dbReference>
<dbReference type="Proteomes" id="UP000313312">
    <property type="component" value="Unassembled WGS sequence"/>
</dbReference>
<dbReference type="PROSITE" id="PS51186">
    <property type="entry name" value="GNAT"/>
    <property type="match status" value="1"/>
</dbReference>
<dbReference type="Gene3D" id="3.40.630.30">
    <property type="match status" value="1"/>
</dbReference>
<organism evidence="4 5">
    <name type="scientific">Fructilactobacillus sanfranciscensis</name>
    <name type="common">Lactobacillus sanfranciscensis</name>
    <dbReference type="NCBI Taxonomy" id="1625"/>
    <lineage>
        <taxon>Bacteria</taxon>
        <taxon>Bacillati</taxon>
        <taxon>Bacillota</taxon>
        <taxon>Bacilli</taxon>
        <taxon>Lactobacillales</taxon>
        <taxon>Lactobacillaceae</taxon>
        <taxon>Fructilactobacillus</taxon>
    </lineage>
</organism>
<gene>
    <name evidence="4" type="ORF">DID87_04705</name>
</gene>
<dbReference type="Pfam" id="PF00583">
    <property type="entry name" value="Acetyltransf_1"/>
    <property type="match status" value="1"/>
</dbReference>